<evidence type="ECO:0000313" key="4">
    <source>
        <dbReference type="Proteomes" id="UP000663852"/>
    </source>
</evidence>
<feature type="domain" description="BZIP" evidence="2">
    <location>
        <begin position="483"/>
        <end position="497"/>
    </location>
</feature>
<dbReference type="GO" id="GO:0000981">
    <property type="term" value="F:DNA-binding transcription factor activity, RNA polymerase II-specific"/>
    <property type="evidence" value="ECO:0007669"/>
    <property type="project" value="TreeGrafter"/>
</dbReference>
<protein>
    <recommendedName>
        <fullName evidence="2">BZIP domain-containing protein</fullName>
    </recommendedName>
</protein>
<dbReference type="CDD" id="cd14809">
    <property type="entry name" value="bZIP_AUREO-like"/>
    <property type="match status" value="1"/>
</dbReference>
<feature type="compositionally biased region" description="Polar residues" evidence="1">
    <location>
        <begin position="325"/>
        <end position="338"/>
    </location>
</feature>
<dbReference type="AlphaFoldDB" id="A0A814HG90"/>
<dbReference type="PANTHER" id="PTHR21552">
    <property type="entry name" value="ADULT RETINA PROTEIN"/>
    <property type="match status" value="1"/>
</dbReference>
<dbReference type="OrthoDB" id="8931646at2759"/>
<evidence type="ECO:0000256" key="1">
    <source>
        <dbReference type="SAM" id="MobiDB-lite"/>
    </source>
</evidence>
<dbReference type="EMBL" id="CAJNOJ010000064">
    <property type="protein sequence ID" value="CAF1010532.1"/>
    <property type="molecule type" value="Genomic_DNA"/>
</dbReference>
<dbReference type="InterPro" id="IPR039165">
    <property type="entry name" value="CREBRF"/>
</dbReference>
<name>A0A814HG90_ADIRI</name>
<proteinExistence type="predicted"/>
<evidence type="ECO:0000259" key="2">
    <source>
        <dbReference type="PROSITE" id="PS00036"/>
    </source>
</evidence>
<feature type="region of interest" description="Disordered" evidence="1">
    <location>
        <begin position="103"/>
        <end position="124"/>
    </location>
</feature>
<dbReference type="PANTHER" id="PTHR21552:SF2">
    <property type="entry name" value="CREB3 REGULATORY FACTOR"/>
    <property type="match status" value="1"/>
</dbReference>
<reference evidence="3" key="1">
    <citation type="submission" date="2021-02" db="EMBL/GenBank/DDBJ databases">
        <authorList>
            <person name="Nowell W R."/>
        </authorList>
    </citation>
    <scope>NUCLEOTIDE SEQUENCE</scope>
</reference>
<comment type="caution">
    <text evidence="3">The sequence shown here is derived from an EMBL/GenBank/DDBJ whole genome shotgun (WGS) entry which is preliminary data.</text>
</comment>
<dbReference type="GO" id="GO:0005634">
    <property type="term" value="C:nucleus"/>
    <property type="evidence" value="ECO:0007669"/>
    <property type="project" value="TreeGrafter"/>
</dbReference>
<dbReference type="InterPro" id="IPR046347">
    <property type="entry name" value="bZIP_sf"/>
</dbReference>
<sequence length="595" mass="66690">MINMIGFSQANDLSEVFSANMKDSSLTDWTTDEISSTNHFCNEIDEIMKHEHEDVIVLDDSLSIPPLDLDIDSISDLLENPSSSSSLITSNLSQPLNINDLSSPSSTFSTTNNNSQSTPTSTSAYSSLGISPKFTTLSLNHNPFQQYFQSNSLQIPTFNPQHDNSVLGTSYPLPLQSNISIAPDVKRFRSASMNDGPSLHQQQTKIDPRLFDPFAFKSPSYIDVTSGQNELTSTSDIPLSAAWCPRPPSNSFSEVDNQQQQQRRLRTKLSTSFNGAPTFHQHNPTVNFRPQTLYSINQSMNEDLIPSTRKRPSLNDFPEEEITDDPSSPSYTVEQQSEPDLWSDAEQNSSDHIQDEDTISDNETTVSSSTTKAAGLNPPSLFWQYNVQSKGPKTKRVLYLKERDPHLHREFSDPVYQIKLTQTQGQTFTKLRKGDGNDVTPNPLKLYDLGKQIRDLSNNSSSVYHGIYHVDHHTNNNDTAEVKKEKNKIASRACRLRKKAQHEANKLKLHGLNEEHKSLIDIIASIKVAILQQYQEGQSTSPSATQSFESTLDQLISTKHNQRVAGNTDGFVRTIINDMETLYTPKPQRSYSLNT</sequence>
<dbReference type="InterPro" id="IPR004827">
    <property type="entry name" value="bZIP"/>
</dbReference>
<feature type="compositionally biased region" description="Polar residues" evidence="1">
    <location>
        <begin position="361"/>
        <end position="372"/>
    </location>
</feature>
<feature type="region of interest" description="Disordered" evidence="1">
    <location>
        <begin position="303"/>
        <end position="373"/>
    </location>
</feature>
<feature type="compositionally biased region" description="Low complexity" evidence="1">
    <location>
        <begin position="103"/>
        <end position="123"/>
    </location>
</feature>
<dbReference type="GO" id="GO:0006986">
    <property type="term" value="P:response to unfolded protein"/>
    <property type="evidence" value="ECO:0007669"/>
    <property type="project" value="InterPro"/>
</dbReference>
<organism evidence="3 4">
    <name type="scientific">Adineta ricciae</name>
    <name type="common">Rotifer</name>
    <dbReference type="NCBI Taxonomy" id="249248"/>
    <lineage>
        <taxon>Eukaryota</taxon>
        <taxon>Metazoa</taxon>
        <taxon>Spiralia</taxon>
        <taxon>Gnathifera</taxon>
        <taxon>Rotifera</taxon>
        <taxon>Eurotatoria</taxon>
        <taxon>Bdelloidea</taxon>
        <taxon>Adinetida</taxon>
        <taxon>Adinetidae</taxon>
        <taxon>Adineta</taxon>
    </lineage>
</organism>
<dbReference type="Proteomes" id="UP000663852">
    <property type="component" value="Unassembled WGS sequence"/>
</dbReference>
<accession>A0A814HG90</accession>
<dbReference type="GO" id="GO:0000977">
    <property type="term" value="F:RNA polymerase II transcription regulatory region sequence-specific DNA binding"/>
    <property type="evidence" value="ECO:0007669"/>
    <property type="project" value="TreeGrafter"/>
</dbReference>
<dbReference type="PROSITE" id="PS00036">
    <property type="entry name" value="BZIP_BASIC"/>
    <property type="match status" value="1"/>
</dbReference>
<evidence type="ECO:0000313" key="3">
    <source>
        <dbReference type="EMBL" id="CAF1010532.1"/>
    </source>
</evidence>
<feature type="region of interest" description="Disordered" evidence="1">
    <location>
        <begin position="238"/>
        <end position="267"/>
    </location>
</feature>
<gene>
    <name evidence="3" type="ORF">EDS130_LOCUS15367</name>
</gene>
<dbReference type="SUPFAM" id="SSF57959">
    <property type="entry name" value="Leucine zipper domain"/>
    <property type="match status" value="1"/>
</dbReference>